<feature type="disulfide bond" evidence="5">
    <location>
        <begin position="302"/>
        <end position="317"/>
    </location>
</feature>
<comment type="caution">
    <text evidence="5">Lacks conserved residue(s) required for the propagation of feature annotation.</text>
</comment>
<feature type="disulfide bond" evidence="5">
    <location>
        <begin position="213"/>
        <end position="228"/>
    </location>
</feature>
<proteinExistence type="predicted"/>
<evidence type="ECO:0000259" key="9">
    <source>
        <dbReference type="PROSITE" id="PS50240"/>
    </source>
</evidence>
<organism evidence="10 11">
    <name type="scientific">Branchiostoma belcheri</name>
    <name type="common">Amphioxus</name>
    <dbReference type="NCBI Taxonomy" id="7741"/>
    <lineage>
        <taxon>Eukaryota</taxon>
        <taxon>Metazoa</taxon>
        <taxon>Chordata</taxon>
        <taxon>Cephalochordata</taxon>
        <taxon>Leptocardii</taxon>
        <taxon>Amphioxiformes</taxon>
        <taxon>Branchiostomatidae</taxon>
        <taxon>Branchiostoma</taxon>
    </lineage>
</organism>
<keyword evidence="8" id="KW-0812">Transmembrane</keyword>
<evidence type="ECO:0000256" key="8">
    <source>
        <dbReference type="SAM" id="Phobius"/>
    </source>
</evidence>
<dbReference type="Gene3D" id="2.40.10.10">
    <property type="entry name" value="Trypsin-like serine proteases"/>
    <property type="match status" value="1"/>
</dbReference>
<dbReference type="SMART" id="SM00020">
    <property type="entry name" value="Tryp_SPc"/>
    <property type="match status" value="1"/>
</dbReference>
<sequence length="569" mass="61829">MNHQTRVYPSNSENAMFDNAAFEGHPSNPDEHPNISHTAQTTSTSLRPEIFQPNGTDMKRYSQPHDVSTKNHIYKKKLCTSRLARSIVTGAVVIGCLSIVGLTTGIVLAAMPTSSSSSSQTQAITGPPRRNPNGKTTTTSSLYAPTPTTTAMLTCAEQGLWGCDDGKCINPAWRCDSDHDCTGGEDENNCPTSCTSYQFECTDGACIPGSWQCDTEADCSNGDDELNCTARTCTSSQFTCGDGACIALSWACDSYRDCSGGEDELDCEDSTAEPIVLRGNCSADQRFCYDSNATCIAAAQWCDGADHCPNRRDEKFCTCGRRPVVETSRRGRPRIVGGSEPARGAWPWQVSIHDGDSHACGASLVNTKYLVTAAHCVYDSQIPSRWKAYLGLHEQGETTDQLQTRHVDRIIIHERYDSIRTDFDIAVMELSSEVNITDHVYPVCLPREDAEFSTGTNCWISGWGSIADGAVQATILQEARVPLVNATVCDDVIHYDGRITDRMLCAGYDVGGIDACQGDSGGPLVCQDGVTWYLVGVTSWGDGCGQPYKPGIYADVKYLRDWLNTKLES</sequence>
<dbReference type="InterPro" id="IPR002172">
    <property type="entry name" value="LDrepeatLR_classA_rpt"/>
</dbReference>
<feature type="transmembrane region" description="Helical" evidence="8">
    <location>
        <begin position="83"/>
        <end position="111"/>
    </location>
</feature>
<dbReference type="PROSITE" id="PS01209">
    <property type="entry name" value="LDLRA_1"/>
    <property type="match status" value="1"/>
</dbReference>
<dbReference type="KEGG" id="bbel:109476314"/>
<evidence type="ECO:0000256" key="1">
    <source>
        <dbReference type="ARBA" id="ARBA00022670"/>
    </source>
</evidence>
<dbReference type="OrthoDB" id="10051896at2759"/>
<dbReference type="InterPro" id="IPR033116">
    <property type="entry name" value="TRYPSIN_SER"/>
</dbReference>
<dbReference type="InterPro" id="IPR018114">
    <property type="entry name" value="TRYPSIN_HIS"/>
</dbReference>
<dbReference type="PROSITE" id="PS50240">
    <property type="entry name" value="TRYPSIN_DOM"/>
    <property type="match status" value="1"/>
</dbReference>
<name>A0A6P4YTN5_BRABE</name>
<keyword evidence="3 6" id="KW-0720">Serine protease</keyword>
<dbReference type="GO" id="GO:0006508">
    <property type="term" value="P:proteolysis"/>
    <property type="evidence" value="ECO:0007669"/>
    <property type="project" value="UniProtKB-KW"/>
</dbReference>
<evidence type="ECO:0000256" key="7">
    <source>
        <dbReference type="SAM" id="MobiDB-lite"/>
    </source>
</evidence>
<keyword evidence="10" id="KW-1185">Reference proteome</keyword>
<dbReference type="PRINTS" id="PR00261">
    <property type="entry name" value="LDLRECEPTOR"/>
</dbReference>
<keyword evidence="1 6" id="KW-0645">Protease</keyword>
<gene>
    <name evidence="11" type="primary">LOC109476314</name>
</gene>
<dbReference type="InterPro" id="IPR043504">
    <property type="entry name" value="Peptidase_S1_PA_chymotrypsin"/>
</dbReference>
<dbReference type="InterPro" id="IPR036055">
    <property type="entry name" value="LDL_receptor-like_sf"/>
</dbReference>
<evidence type="ECO:0000256" key="2">
    <source>
        <dbReference type="ARBA" id="ARBA00022801"/>
    </source>
</evidence>
<dbReference type="RefSeq" id="XP_019632790.1">
    <property type="nucleotide sequence ID" value="XM_019777231.1"/>
</dbReference>
<dbReference type="CDD" id="cd00190">
    <property type="entry name" value="Tryp_SPc"/>
    <property type="match status" value="1"/>
</dbReference>
<dbReference type="FunFam" id="2.40.10.10:FF:000003">
    <property type="entry name" value="Transmembrane serine protease 3"/>
    <property type="match status" value="1"/>
</dbReference>
<evidence type="ECO:0000256" key="5">
    <source>
        <dbReference type="PROSITE-ProRule" id="PRU00124"/>
    </source>
</evidence>
<feature type="disulfide bond" evidence="5">
    <location>
        <begin position="201"/>
        <end position="219"/>
    </location>
</feature>
<dbReference type="Pfam" id="PF00057">
    <property type="entry name" value="Ldl_recept_a"/>
    <property type="match status" value="3"/>
</dbReference>
<dbReference type="GO" id="GO:0004252">
    <property type="term" value="F:serine-type endopeptidase activity"/>
    <property type="evidence" value="ECO:0007669"/>
    <property type="project" value="InterPro"/>
</dbReference>
<dbReference type="PANTHER" id="PTHR24252">
    <property type="entry name" value="ACROSIN-RELATED"/>
    <property type="match status" value="1"/>
</dbReference>
<dbReference type="Proteomes" id="UP000515135">
    <property type="component" value="Unplaced"/>
</dbReference>
<dbReference type="PROSITE" id="PS00135">
    <property type="entry name" value="TRYPSIN_SER"/>
    <property type="match status" value="1"/>
</dbReference>
<dbReference type="InterPro" id="IPR023415">
    <property type="entry name" value="LDLR_class-A_CS"/>
</dbReference>
<feature type="disulfide bond" evidence="5">
    <location>
        <begin position="240"/>
        <end position="258"/>
    </location>
</feature>
<protein>
    <submittedName>
        <fullName evidence="11">Suppressor of tumorigenicity 14 protein homolog</fullName>
    </submittedName>
</protein>
<dbReference type="SMART" id="SM00192">
    <property type="entry name" value="LDLa"/>
    <property type="match status" value="4"/>
</dbReference>
<feature type="region of interest" description="Disordered" evidence="7">
    <location>
        <begin position="112"/>
        <end position="143"/>
    </location>
</feature>
<keyword evidence="2 6" id="KW-0378">Hydrolase</keyword>
<feature type="domain" description="Peptidase S1" evidence="9">
    <location>
        <begin position="335"/>
        <end position="568"/>
    </location>
</feature>
<dbReference type="InterPro" id="IPR009003">
    <property type="entry name" value="Peptidase_S1_PA"/>
</dbReference>
<feature type="compositionally biased region" description="Polar residues" evidence="7">
    <location>
        <begin position="35"/>
        <end position="44"/>
    </location>
</feature>
<feature type="disulfide bond" evidence="5">
    <location>
        <begin position="194"/>
        <end position="206"/>
    </location>
</feature>
<feature type="disulfide bond" evidence="5">
    <location>
        <begin position="252"/>
        <end position="267"/>
    </location>
</feature>
<dbReference type="PROSITE" id="PS00134">
    <property type="entry name" value="TRYPSIN_HIS"/>
    <property type="match status" value="1"/>
</dbReference>
<dbReference type="Pfam" id="PF00089">
    <property type="entry name" value="Trypsin"/>
    <property type="match status" value="1"/>
</dbReference>
<feature type="disulfide bond" evidence="5">
    <location>
        <begin position="175"/>
        <end position="190"/>
    </location>
</feature>
<evidence type="ECO:0000313" key="11">
    <source>
        <dbReference type="RefSeq" id="XP_019632790.1"/>
    </source>
</evidence>
<dbReference type="SUPFAM" id="SSF57424">
    <property type="entry name" value="LDL receptor-like module"/>
    <property type="match status" value="3"/>
</dbReference>
<dbReference type="PROSITE" id="PS50068">
    <property type="entry name" value="LDLRA_2"/>
    <property type="match status" value="4"/>
</dbReference>
<accession>A0A6P4YTN5</accession>
<keyword evidence="4 5" id="KW-1015">Disulfide bond</keyword>
<feature type="disulfide bond" evidence="5">
    <location>
        <begin position="233"/>
        <end position="245"/>
    </location>
</feature>
<dbReference type="AlphaFoldDB" id="A0A6P4YTN5"/>
<dbReference type="PANTHER" id="PTHR24252:SF7">
    <property type="entry name" value="HYALIN"/>
    <property type="match status" value="1"/>
</dbReference>
<evidence type="ECO:0000313" key="10">
    <source>
        <dbReference type="Proteomes" id="UP000515135"/>
    </source>
</evidence>
<evidence type="ECO:0000256" key="3">
    <source>
        <dbReference type="ARBA" id="ARBA00022825"/>
    </source>
</evidence>
<dbReference type="SUPFAM" id="SSF50494">
    <property type="entry name" value="Trypsin-like serine proteases"/>
    <property type="match status" value="1"/>
</dbReference>
<feature type="compositionally biased region" description="Polar residues" evidence="7">
    <location>
        <begin position="133"/>
        <end position="143"/>
    </location>
</feature>
<evidence type="ECO:0000256" key="6">
    <source>
        <dbReference type="RuleBase" id="RU363034"/>
    </source>
</evidence>
<dbReference type="CDD" id="cd00112">
    <property type="entry name" value="LDLa"/>
    <property type="match status" value="4"/>
</dbReference>
<dbReference type="Gene3D" id="4.10.400.10">
    <property type="entry name" value="Low-density Lipoprotein Receptor"/>
    <property type="match status" value="4"/>
</dbReference>
<keyword evidence="8" id="KW-1133">Transmembrane helix</keyword>
<dbReference type="InterPro" id="IPR001254">
    <property type="entry name" value="Trypsin_dom"/>
</dbReference>
<dbReference type="GeneID" id="109476314"/>
<evidence type="ECO:0000256" key="4">
    <source>
        <dbReference type="ARBA" id="ARBA00023157"/>
    </source>
</evidence>
<feature type="region of interest" description="Disordered" evidence="7">
    <location>
        <begin position="24"/>
        <end position="44"/>
    </location>
</feature>
<reference evidence="11" key="1">
    <citation type="submission" date="2025-08" db="UniProtKB">
        <authorList>
            <consortium name="RefSeq"/>
        </authorList>
    </citation>
    <scope>IDENTIFICATION</scope>
    <source>
        <tissue evidence="11">Gonad</tissue>
    </source>
</reference>
<feature type="disulfide bond" evidence="5">
    <location>
        <begin position="163"/>
        <end position="181"/>
    </location>
</feature>
<keyword evidence="8" id="KW-0472">Membrane</keyword>